<gene>
    <name evidence="5" type="ORF">HY912_20405</name>
</gene>
<dbReference type="GO" id="GO:0030527">
    <property type="term" value="F:structural constituent of chromatin"/>
    <property type="evidence" value="ECO:0007669"/>
    <property type="project" value="InterPro"/>
</dbReference>
<dbReference type="InterPro" id="IPR010992">
    <property type="entry name" value="IHF-like_DNA-bd_dom_sf"/>
</dbReference>
<evidence type="ECO:0000256" key="3">
    <source>
        <dbReference type="ARBA" id="ARBA00023125"/>
    </source>
</evidence>
<dbReference type="PANTHER" id="PTHR33175:SF3">
    <property type="entry name" value="DNA-BINDING PROTEIN HU-BETA"/>
    <property type="match status" value="1"/>
</dbReference>
<evidence type="ECO:0000256" key="2">
    <source>
        <dbReference type="ARBA" id="ARBA00023067"/>
    </source>
</evidence>
<dbReference type="GO" id="GO:0030261">
    <property type="term" value="P:chromosome condensation"/>
    <property type="evidence" value="ECO:0007669"/>
    <property type="project" value="UniProtKB-KW"/>
</dbReference>
<reference evidence="5" key="1">
    <citation type="submission" date="2020-07" db="EMBL/GenBank/DDBJ databases">
        <title>Huge and variable diversity of episymbiotic CPR bacteria and DPANN archaea in groundwater ecosystems.</title>
        <authorList>
            <person name="He C.Y."/>
            <person name="Keren R."/>
            <person name="Whittaker M."/>
            <person name="Farag I.F."/>
            <person name="Doudna J."/>
            <person name="Cate J.H.D."/>
            <person name="Banfield J.F."/>
        </authorList>
    </citation>
    <scope>NUCLEOTIDE SEQUENCE</scope>
    <source>
        <strain evidence="5">NC_groundwater_1664_Pr3_B-0.1um_52_9</strain>
    </source>
</reference>
<evidence type="ECO:0000313" key="6">
    <source>
        <dbReference type="Proteomes" id="UP000807825"/>
    </source>
</evidence>
<organism evidence="5 6">
    <name type="scientific">Desulfomonile tiedjei</name>
    <dbReference type="NCBI Taxonomy" id="2358"/>
    <lineage>
        <taxon>Bacteria</taxon>
        <taxon>Pseudomonadati</taxon>
        <taxon>Thermodesulfobacteriota</taxon>
        <taxon>Desulfomonilia</taxon>
        <taxon>Desulfomonilales</taxon>
        <taxon>Desulfomonilaceae</taxon>
        <taxon>Desulfomonile</taxon>
    </lineage>
</organism>
<evidence type="ECO:0000313" key="5">
    <source>
        <dbReference type="EMBL" id="MBI5251860.1"/>
    </source>
</evidence>
<evidence type="ECO:0000256" key="1">
    <source>
        <dbReference type="ARBA" id="ARBA00010529"/>
    </source>
</evidence>
<name>A0A9D6V774_9BACT</name>
<keyword evidence="3 5" id="KW-0238">DNA-binding</keyword>
<protein>
    <submittedName>
        <fullName evidence="5">HU family DNA-binding protein</fullName>
    </submittedName>
</protein>
<dbReference type="Proteomes" id="UP000807825">
    <property type="component" value="Unassembled WGS sequence"/>
</dbReference>
<dbReference type="InterPro" id="IPR000119">
    <property type="entry name" value="Hist_DNA-bd"/>
</dbReference>
<dbReference type="PANTHER" id="PTHR33175">
    <property type="entry name" value="DNA-BINDING PROTEIN HU"/>
    <property type="match status" value="1"/>
</dbReference>
<dbReference type="SUPFAM" id="SSF47729">
    <property type="entry name" value="IHF-like DNA-binding proteins"/>
    <property type="match status" value="1"/>
</dbReference>
<dbReference type="Gene3D" id="4.10.520.10">
    <property type="entry name" value="IHF-like DNA-binding proteins"/>
    <property type="match status" value="1"/>
</dbReference>
<accession>A0A9D6V774</accession>
<keyword evidence="2" id="KW-0226">DNA condensation</keyword>
<dbReference type="SMART" id="SM00411">
    <property type="entry name" value="BHL"/>
    <property type="match status" value="1"/>
</dbReference>
<proteinExistence type="inferred from homology"/>
<comment type="caution">
    <text evidence="5">The sequence shown here is derived from an EMBL/GenBank/DDBJ whole genome shotgun (WGS) entry which is preliminary data.</text>
</comment>
<dbReference type="PRINTS" id="PR01727">
    <property type="entry name" value="DNABINDINGHU"/>
</dbReference>
<evidence type="ECO:0000256" key="4">
    <source>
        <dbReference type="RuleBase" id="RU003939"/>
    </source>
</evidence>
<dbReference type="Pfam" id="PF00216">
    <property type="entry name" value="Bac_DNA_binding"/>
    <property type="match status" value="1"/>
</dbReference>
<sequence>MTKAELVSKLAEETKVTKKVAAAMLGSLVKTLQTGLKDGGKIRIDGLGTFAVADRKARNGVNPQTKAKIKIPATKAPVFRAAKALKEAVKPVPKKAGKKSK</sequence>
<dbReference type="GO" id="GO:0003677">
    <property type="term" value="F:DNA binding"/>
    <property type="evidence" value="ECO:0007669"/>
    <property type="project" value="UniProtKB-KW"/>
</dbReference>
<dbReference type="EMBL" id="JACRDE010000532">
    <property type="protein sequence ID" value="MBI5251860.1"/>
    <property type="molecule type" value="Genomic_DNA"/>
</dbReference>
<dbReference type="AlphaFoldDB" id="A0A9D6V774"/>
<dbReference type="CDD" id="cd13831">
    <property type="entry name" value="HU"/>
    <property type="match status" value="1"/>
</dbReference>
<comment type="similarity">
    <text evidence="1 4">Belongs to the bacterial histone-like protein family.</text>
</comment>